<protein>
    <submittedName>
        <fullName evidence="2">344_t:CDS:1</fullName>
    </submittedName>
</protein>
<dbReference type="EMBL" id="CAJVPI010000530">
    <property type="protein sequence ID" value="CAG8546674.1"/>
    <property type="molecule type" value="Genomic_DNA"/>
</dbReference>
<dbReference type="Proteomes" id="UP000789739">
    <property type="component" value="Unassembled WGS sequence"/>
</dbReference>
<feature type="region of interest" description="Disordered" evidence="1">
    <location>
        <begin position="32"/>
        <end position="73"/>
    </location>
</feature>
<organism evidence="2 3">
    <name type="scientific">Paraglomus brasilianum</name>
    <dbReference type="NCBI Taxonomy" id="144538"/>
    <lineage>
        <taxon>Eukaryota</taxon>
        <taxon>Fungi</taxon>
        <taxon>Fungi incertae sedis</taxon>
        <taxon>Mucoromycota</taxon>
        <taxon>Glomeromycotina</taxon>
        <taxon>Glomeromycetes</taxon>
        <taxon>Paraglomerales</taxon>
        <taxon>Paraglomeraceae</taxon>
        <taxon>Paraglomus</taxon>
    </lineage>
</organism>
<accession>A0A9N9AZX0</accession>
<reference evidence="2" key="1">
    <citation type="submission" date="2021-06" db="EMBL/GenBank/DDBJ databases">
        <authorList>
            <person name="Kallberg Y."/>
            <person name="Tangrot J."/>
            <person name="Rosling A."/>
        </authorList>
    </citation>
    <scope>NUCLEOTIDE SEQUENCE</scope>
    <source>
        <strain evidence="2">BR232B</strain>
    </source>
</reference>
<evidence type="ECO:0000313" key="3">
    <source>
        <dbReference type="Proteomes" id="UP000789739"/>
    </source>
</evidence>
<evidence type="ECO:0000256" key="1">
    <source>
        <dbReference type="SAM" id="MobiDB-lite"/>
    </source>
</evidence>
<sequence>MSFRNVYRKLKSCQLEITCSEFLVNREYTTPSNKKDLFSNADRGFFTDNKGDSSKNTEEIRAQEKDKDKDNLPVTALPTALRVQVKAHRPSHPIAKEKIPKGFENFFK</sequence>
<name>A0A9N9AZX0_9GLOM</name>
<dbReference type="AlphaFoldDB" id="A0A9N9AZX0"/>
<comment type="caution">
    <text evidence="2">The sequence shown here is derived from an EMBL/GenBank/DDBJ whole genome shotgun (WGS) entry which is preliminary data.</text>
</comment>
<keyword evidence="3" id="KW-1185">Reference proteome</keyword>
<proteinExistence type="predicted"/>
<gene>
    <name evidence="2" type="ORF">PBRASI_LOCUS4871</name>
</gene>
<evidence type="ECO:0000313" key="2">
    <source>
        <dbReference type="EMBL" id="CAG8546674.1"/>
    </source>
</evidence>
<feature type="compositionally biased region" description="Basic and acidic residues" evidence="1">
    <location>
        <begin position="49"/>
        <end position="71"/>
    </location>
</feature>